<evidence type="ECO:0000256" key="2">
    <source>
        <dbReference type="SAM" id="Phobius"/>
    </source>
</evidence>
<protein>
    <recommendedName>
        <fullName evidence="3">DUF8176 domain-containing protein</fullName>
    </recommendedName>
</protein>
<keyword evidence="2" id="KW-1133">Transmembrane helix</keyword>
<evidence type="ECO:0000313" key="4">
    <source>
        <dbReference type="EMBL" id="QIS14980.1"/>
    </source>
</evidence>
<dbReference type="Pfam" id="PF26527">
    <property type="entry name" value="DUF8176"/>
    <property type="match status" value="1"/>
</dbReference>
<dbReference type="RefSeq" id="WP_167477306.1">
    <property type="nucleotide sequence ID" value="NZ_CP046172.1"/>
</dbReference>
<feature type="region of interest" description="Disordered" evidence="1">
    <location>
        <begin position="1"/>
        <end position="31"/>
    </location>
</feature>
<keyword evidence="5" id="KW-1185">Reference proteome</keyword>
<evidence type="ECO:0000313" key="5">
    <source>
        <dbReference type="Proteomes" id="UP000503540"/>
    </source>
</evidence>
<evidence type="ECO:0000256" key="1">
    <source>
        <dbReference type="SAM" id="MobiDB-lite"/>
    </source>
</evidence>
<proteinExistence type="predicted"/>
<reference evidence="4 5" key="1">
    <citation type="journal article" date="2019" name="ACS Chem. Biol.">
        <title>Identification and Mobilization of a Cryptic Antibiotic Biosynthesis Gene Locus from a Human-Pathogenic Nocardia Isolate.</title>
        <authorList>
            <person name="Herisse M."/>
            <person name="Ishida K."/>
            <person name="Porter J.L."/>
            <person name="Howden B."/>
            <person name="Hertweck C."/>
            <person name="Stinear T.P."/>
            <person name="Pidot S.J."/>
        </authorList>
    </citation>
    <scope>NUCLEOTIDE SEQUENCE [LARGE SCALE GENOMIC DNA]</scope>
    <source>
        <strain evidence="4 5">AUSMDU00012717</strain>
    </source>
</reference>
<accession>A0A6G9YPC0</accession>
<dbReference type="EMBL" id="CP046172">
    <property type="protein sequence ID" value="QIS14980.1"/>
    <property type="molecule type" value="Genomic_DNA"/>
</dbReference>
<evidence type="ECO:0000259" key="3">
    <source>
        <dbReference type="Pfam" id="PF26527"/>
    </source>
</evidence>
<keyword evidence="2" id="KW-0472">Membrane</keyword>
<keyword evidence="2" id="KW-0812">Transmembrane</keyword>
<dbReference type="KEGG" id="nah:F5544_35750"/>
<dbReference type="InterPro" id="IPR058489">
    <property type="entry name" value="DUF8176"/>
</dbReference>
<dbReference type="Proteomes" id="UP000503540">
    <property type="component" value="Chromosome"/>
</dbReference>
<feature type="domain" description="DUF8176" evidence="3">
    <location>
        <begin position="84"/>
        <end position="202"/>
    </location>
</feature>
<sequence>MSSNNRRRRAAEPVWPGMLPPQRAGQRRAGHRPLRRGLRRIWLVLGLAVAGSVAAVTVVLVYTAAATGPRQSAVVVDPVLGGGPGCEPVRTEQLVRGNGIGGTDSGPNVILAFQHAYYVARSGTVARQATTPDAAVSAADVIDTGIASIPADTKHCVLITPISDGRFDVVVSEIRPDATVHSYRQFVTVTARNGAVLIAKIERPA</sequence>
<feature type="transmembrane region" description="Helical" evidence="2">
    <location>
        <begin position="41"/>
        <end position="62"/>
    </location>
</feature>
<organism evidence="4 5">
    <name type="scientific">Nocardia arthritidis</name>
    <dbReference type="NCBI Taxonomy" id="228602"/>
    <lineage>
        <taxon>Bacteria</taxon>
        <taxon>Bacillati</taxon>
        <taxon>Actinomycetota</taxon>
        <taxon>Actinomycetes</taxon>
        <taxon>Mycobacteriales</taxon>
        <taxon>Nocardiaceae</taxon>
        <taxon>Nocardia</taxon>
    </lineage>
</organism>
<dbReference type="AlphaFoldDB" id="A0A6G9YPC0"/>
<name>A0A6G9YPC0_9NOCA</name>
<gene>
    <name evidence="4" type="ORF">F5544_35750</name>
</gene>